<proteinExistence type="predicted"/>
<evidence type="ECO:0000313" key="4">
    <source>
        <dbReference type="Proteomes" id="UP000053558"/>
    </source>
</evidence>
<reference evidence="4" key="1">
    <citation type="journal article" date="2012" name="Science">
        <title>The Paleozoic origin of enzymatic lignin decomposition reconstructed from 31 fungal genomes.</title>
        <authorList>
            <person name="Floudas D."/>
            <person name="Binder M."/>
            <person name="Riley R."/>
            <person name="Barry K."/>
            <person name="Blanchette R.A."/>
            <person name="Henrissat B."/>
            <person name="Martinez A.T."/>
            <person name="Otillar R."/>
            <person name="Spatafora J.W."/>
            <person name="Yadav J.S."/>
            <person name="Aerts A."/>
            <person name="Benoit I."/>
            <person name="Boyd A."/>
            <person name="Carlson A."/>
            <person name="Copeland A."/>
            <person name="Coutinho P.M."/>
            <person name="de Vries R.P."/>
            <person name="Ferreira P."/>
            <person name="Findley K."/>
            <person name="Foster B."/>
            <person name="Gaskell J."/>
            <person name="Glotzer D."/>
            <person name="Gorecki P."/>
            <person name="Heitman J."/>
            <person name="Hesse C."/>
            <person name="Hori C."/>
            <person name="Igarashi K."/>
            <person name="Jurgens J.A."/>
            <person name="Kallen N."/>
            <person name="Kersten P."/>
            <person name="Kohler A."/>
            <person name="Kuees U."/>
            <person name="Kumar T.K.A."/>
            <person name="Kuo A."/>
            <person name="LaButti K."/>
            <person name="Larrondo L.F."/>
            <person name="Lindquist E."/>
            <person name="Ling A."/>
            <person name="Lombard V."/>
            <person name="Lucas S."/>
            <person name="Lundell T."/>
            <person name="Martin R."/>
            <person name="McLaughlin D.J."/>
            <person name="Morgenstern I."/>
            <person name="Morin E."/>
            <person name="Murat C."/>
            <person name="Nagy L.G."/>
            <person name="Nolan M."/>
            <person name="Ohm R.A."/>
            <person name="Patyshakuliyeva A."/>
            <person name="Rokas A."/>
            <person name="Ruiz-Duenas F.J."/>
            <person name="Sabat G."/>
            <person name="Salamov A."/>
            <person name="Samejima M."/>
            <person name="Schmutz J."/>
            <person name="Slot J.C."/>
            <person name="St John F."/>
            <person name="Stenlid J."/>
            <person name="Sun H."/>
            <person name="Sun S."/>
            <person name="Syed K."/>
            <person name="Tsang A."/>
            <person name="Wiebenga A."/>
            <person name="Young D."/>
            <person name="Pisabarro A."/>
            <person name="Eastwood D.C."/>
            <person name="Martin F."/>
            <person name="Cullen D."/>
            <person name="Grigoriev I.V."/>
            <person name="Hibbett D.S."/>
        </authorList>
    </citation>
    <scope>NUCLEOTIDE SEQUENCE [LARGE SCALE GENOMIC DNA]</scope>
    <source>
        <strain evidence="4">RWD-64-598 SS2</strain>
    </source>
</reference>
<accession>A0A5M3N6F6</accession>
<dbReference type="OMA" id="PCGFLFH"/>
<dbReference type="KEGG" id="cput:CONPUDRAFT_116007"/>
<dbReference type="AlphaFoldDB" id="A0A5M3N6F6"/>
<dbReference type="InterPro" id="IPR032698">
    <property type="entry name" value="SirB1_N"/>
</dbReference>
<dbReference type="RefSeq" id="XP_007763640.1">
    <property type="nucleotide sequence ID" value="XM_007765450.1"/>
</dbReference>
<dbReference type="SUPFAM" id="SSF141255">
    <property type="entry name" value="YccV-like"/>
    <property type="match status" value="1"/>
</dbReference>
<protein>
    <submittedName>
        <fullName evidence="3">YccV-like-domain-containing protein</fullName>
    </submittedName>
</protein>
<dbReference type="SUPFAM" id="SSF81383">
    <property type="entry name" value="F-box domain"/>
    <property type="match status" value="1"/>
</dbReference>
<dbReference type="Gene3D" id="2.30.30.390">
    <property type="entry name" value="Hemimethylated DNA-binding domain"/>
    <property type="match status" value="1"/>
</dbReference>
<dbReference type="GO" id="GO:0003677">
    <property type="term" value="F:DNA binding"/>
    <property type="evidence" value="ECO:0007669"/>
    <property type="project" value="InterPro"/>
</dbReference>
<evidence type="ECO:0000259" key="2">
    <source>
        <dbReference type="SMART" id="SM00992"/>
    </source>
</evidence>
<dbReference type="Pfam" id="PF08755">
    <property type="entry name" value="YccV-like"/>
    <property type="match status" value="1"/>
</dbReference>
<dbReference type="NCBIfam" id="TIGR02097">
    <property type="entry name" value="yccV"/>
    <property type="match status" value="1"/>
</dbReference>
<dbReference type="PANTHER" id="PTHR31350">
    <property type="entry name" value="SI:DKEY-261L7.2"/>
    <property type="match status" value="1"/>
</dbReference>
<evidence type="ECO:0000313" key="3">
    <source>
        <dbReference type="EMBL" id="EIW87019.1"/>
    </source>
</evidence>
<feature type="domain" description="Hemimethylated DNA-binding" evidence="2">
    <location>
        <begin position="480"/>
        <end position="587"/>
    </location>
</feature>
<keyword evidence="4" id="KW-1185">Reference proteome</keyword>
<evidence type="ECO:0000256" key="1">
    <source>
        <dbReference type="SAM" id="Coils"/>
    </source>
</evidence>
<name>A0A5M3N6F6_CONPW</name>
<dbReference type="InterPro" id="IPR011722">
    <property type="entry name" value="Hemimethylated_DNA-bd_dom"/>
</dbReference>
<dbReference type="Pfam" id="PF13369">
    <property type="entry name" value="Transglut_core2"/>
    <property type="match status" value="1"/>
</dbReference>
<sequence length="627" mass="70860">MIQLPFDICLHVLRHLPVSESPDGPRTLAACLQANSLLREAASQSFLWEAHYKARYKLCNPDKEAARLQQSHGDWSVMYGFRSRLDVQAMRLLGDIVCHRDGRRHDCALKLAVDLSYDVWDAMEYEARCPIPAAFRQNEDAVVDDSQVMPHAITRRYWAKAALGLIARTAAVRLWGRLSEPSEEDEASFETGFASLSSFFGHPPAKISNELDSISERCRAFITSETNLSLDANALQSKSDILKNLCIAICDFMRKEGFQPANIRRFHDVYNRFPHFFLSSHKPSIPLSLVFVFVCIARRLGIHASAVDFPGRVLAHVRSPHEEVTDIFVDVFGSETQAILSVTLDIPRLLMESGVLPSAMEQYISPARTHAMLVRASRNILASFSVLQTDMMLSEADIHTAFYAGLTVNLLFTSDRRFLFNMMRHIDRFPLDIPAVLVKSLAPVLNSIARNQLLEMTQKALEAEEEENSQVHLRSGGEVQIQFFVGTVFRHKRFDYIGYVIGWDAKCMATEQWIVQMGVDMLSRGRHQPFYNVLTQNGSQRYVAEENIQPIGLSGTAVRDIFVVAPQAERYFEDIEIRGKTRLIPSPELRAAYPEDEEAAGLFIAEDPLSESSQCHNVIYDIQETTL</sequence>
<organism evidence="3 4">
    <name type="scientific">Coniophora puteana (strain RWD-64-598)</name>
    <name type="common">Brown rot fungus</name>
    <dbReference type="NCBI Taxonomy" id="741705"/>
    <lineage>
        <taxon>Eukaryota</taxon>
        <taxon>Fungi</taxon>
        <taxon>Dikarya</taxon>
        <taxon>Basidiomycota</taxon>
        <taxon>Agaricomycotina</taxon>
        <taxon>Agaricomycetes</taxon>
        <taxon>Agaricomycetidae</taxon>
        <taxon>Boletales</taxon>
        <taxon>Coniophorineae</taxon>
        <taxon>Coniophoraceae</taxon>
        <taxon>Coniophora</taxon>
    </lineage>
</organism>
<comment type="caution">
    <text evidence="3">The sequence shown here is derived from an EMBL/GenBank/DDBJ whole genome shotgun (WGS) entry which is preliminary data.</text>
</comment>
<dbReference type="OrthoDB" id="28868at2759"/>
<dbReference type="EMBL" id="JH711573">
    <property type="protein sequence ID" value="EIW87019.1"/>
    <property type="molecule type" value="Genomic_DNA"/>
</dbReference>
<dbReference type="GeneID" id="19199196"/>
<keyword evidence="1" id="KW-0175">Coiled coil</keyword>
<dbReference type="InterPro" id="IPR036623">
    <property type="entry name" value="Hemimethylated_DNA-bd_sf"/>
</dbReference>
<dbReference type="SMART" id="SM00992">
    <property type="entry name" value="YccV-like"/>
    <property type="match status" value="1"/>
</dbReference>
<gene>
    <name evidence="3" type="ORF">CONPUDRAFT_116007</name>
</gene>
<dbReference type="PANTHER" id="PTHR31350:SF27">
    <property type="entry name" value="HEMIMETHYLATED DNA-BINDING DOMAIN-CONTAINING PROTEIN"/>
    <property type="match status" value="1"/>
</dbReference>
<dbReference type="Proteomes" id="UP000053558">
    <property type="component" value="Unassembled WGS sequence"/>
</dbReference>
<feature type="coiled-coil region" evidence="1">
    <location>
        <begin position="446"/>
        <end position="474"/>
    </location>
</feature>
<dbReference type="InterPro" id="IPR036047">
    <property type="entry name" value="F-box-like_dom_sf"/>
</dbReference>